<evidence type="ECO:0000313" key="1">
    <source>
        <dbReference type="EMBL" id="KAA0198810.1"/>
    </source>
</evidence>
<reference evidence="1" key="1">
    <citation type="submission" date="2019-05" db="EMBL/GenBank/DDBJ databases">
        <title>Annotation for the trematode Fasciolopsis buski.</title>
        <authorList>
            <person name="Choi Y.-J."/>
        </authorList>
    </citation>
    <scope>NUCLEOTIDE SEQUENCE</scope>
    <source>
        <strain evidence="1">HT</strain>
        <tissue evidence="1">Whole worm</tissue>
    </source>
</reference>
<accession>A0A8E0VNC7</accession>
<dbReference type="EMBL" id="LUCM01001483">
    <property type="protein sequence ID" value="KAA0198810.1"/>
    <property type="molecule type" value="Genomic_DNA"/>
</dbReference>
<keyword evidence="2" id="KW-1185">Reference proteome</keyword>
<dbReference type="AlphaFoldDB" id="A0A8E0VNC7"/>
<name>A0A8E0VNC7_9TREM</name>
<gene>
    <name evidence="1" type="ORF">FBUS_06806</name>
</gene>
<organism evidence="1 2">
    <name type="scientific">Fasciolopsis buskii</name>
    <dbReference type="NCBI Taxonomy" id="27845"/>
    <lineage>
        <taxon>Eukaryota</taxon>
        <taxon>Metazoa</taxon>
        <taxon>Spiralia</taxon>
        <taxon>Lophotrochozoa</taxon>
        <taxon>Platyhelminthes</taxon>
        <taxon>Trematoda</taxon>
        <taxon>Digenea</taxon>
        <taxon>Plagiorchiida</taxon>
        <taxon>Echinostomata</taxon>
        <taxon>Echinostomatoidea</taxon>
        <taxon>Fasciolidae</taxon>
        <taxon>Fasciolopsis</taxon>
    </lineage>
</organism>
<dbReference type="OrthoDB" id="6250111at2759"/>
<comment type="caution">
    <text evidence="1">The sequence shown here is derived from an EMBL/GenBank/DDBJ whole genome shotgun (WGS) entry which is preliminary data.</text>
</comment>
<dbReference type="Proteomes" id="UP000728185">
    <property type="component" value="Unassembled WGS sequence"/>
</dbReference>
<protein>
    <submittedName>
        <fullName evidence="1">Uncharacterized protein</fullName>
    </submittedName>
</protein>
<proteinExistence type="predicted"/>
<sequence>MFNFEPENLVDEWGQESDTSAFAGRNESPQMLQTETKRIALKRPVETHVVRTMPKSRFIIPLVLQFLMAWLSCIHCTCPTDFIEVSYEICMLVLKLQGNYCQAHERCEAEGRARGLRLFLPGRNAALICTVAPAQSLVYTGVSAFLNRSTNLREGWRYSDPGWAWYSTTANDKDVPWDAGCPNELHGSIMSILDYHIRDDFQLLGTTTHAVCELSSIIDTGLGEQFKKDWPYPMSSLFFPCHDAIGCFTFSTENTLLRCGYGCKLRSACRSFYFNTATGQCGLSLYVDSLLPSNMSILRNAVNWVRFGRPDA</sequence>
<evidence type="ECO:0000313" key="2">
    <source>
        <dbReference type="Proteomes" id="UP000728185"/>
    </source>
</evidence>